<protein>
    <submittedName>
        <fullName evidence="2">Uncharacterized protein</fullName>
    </submittedName>
</protein>
<sequence length="143" mass="16139">MTVGLSDRYSKIVNPAKVMIPPRLAYYLQTLITQKLLESPAFIKAVGKIDGTLASFRQGISEGWQEAGEEILRRKNYSKSTRNHSSSSSSSSPFSSKATSYSSHESQNSQSNNHTQSKNHQDFLKAQEKFNEILEKLRNQQKQ</sequence>
<evidence type="ECO:0000313" key="3">
    <source>
        <dbReference type="Proteomes" id="UP000765509"/>
    </source>
</evidence>
<proteinExistence type="predicted"/>
<name>A0A9Q3BJ10_9BASI</name>
<dbReference type="EMBL" id="AVOT02001182">
    <property type="protein sequence ID" value="MBW0465988.1"/>
    <property type="molecule type" value="Genomic_DNA"/>
</dbReference>
<dbReference type="AlphaFoldDB" id="A0A9Q3BJ10"/>
<comment type="caution">
    <text evidence="2">The sequence shown here is derived from an EMBL/GenBank/DDBJ whole genome shotgun (WGS) entry which is preliminary data.</text>
</comment>
<feature type="compositionally biased region" description="Low complexity" evidence="1">
    <location>
        <begin position="78"/>
        <end position="118"/>
    </location>
</feature>
<accession>A0A9Q3BJ10</accession>
<dbReference type="Proteomes" id="UP000765509">
    <property type="component" value="Unassembled WGS sequence"/>
</dbReference>
<dbReference type="OrthoDB" id="2507475at2759"/>
<keyword evidence="3" id="KW-1185">Reference proteome</keyword>
<evidence type="ECO:0000313" key="2">
    <source>
        <dbReference type="EMBL" id="MBW0465988.1"/>
    </source>
</evidence>
<reference evidence="2" key="1">
    <citation type="submission" date="2021-03" db="EMBL/GenBank/DDBJ databases">
        <title>Draft genome sequence of rust myrtle Austropuccinia psidii MF-1, a brazilian biotype.</title>
        <authorList>
            <person name="Quecine M.C."/>
            <person name="Pachon D.M.R."/>
            <person name="Bonatelli M.L."/>
            <person name="Correr F.H."/>
            <person name="Franceschini L.M."/>
            <person name="Leite T.F."/>
            <person name="Margarido G.R.A."/>
            <person name="Almeida C.A."/>
            <person name="Ferrarezi J.A."/>
            <person name="Labate C.A."/>
        </authorList>
    </citation>
    <scope>NUCLEOTIDE SEQUENCE</scope>
    <source>
        <strain evidence="2">MF-1</strain>
    </source>
</reference>
<gene>
    <name evidence="2" type="ORF">O181_005703</name>
</gene>
<feature type="region of interest" description="Disordered" evidence="1">
    <location>
        <begin position="75"/>
        <end position="143"/>
    </location>
</feature>
<organism evidence="2 3">
    <name type="scientific">Austropuccinia psidii MF-1</name>
    <dbReference type="NCBI Taxonomy" id="1389203"/>
    <lineage>
        <taxon>Eukaryota</taxon>
        <taxon>Fungi</taxon>
        <taxon>Dikarya</taxon>
        <taxon>Basidiomycota</taxon>
        <taxon>Pucciniomycotina</taxon>
        <taxon>Pucciniomycetes</taxon>
        <taxon>Pucciniales</taxon>
        <taxon>Sphaerophragmiaceae</taxon>
        <taxon>Austropuccinia</taxon>
    </lineage>
</organism>
<evidence type="ECO:0000256" key="1">
    <source>
        <dbReference type="SAM" id="MobiDB-lite"/>
    </source>
</evidence>
<feature type="compositionally biased region" description="Basic and acidic residues" evidence="1">
    <location>
        <begin position="119"/>
        <end position="143"/>
    </location>
</feature>